<organism evidence="1 2">
    <name type="scientific">Euphydryas editha</name>
    <name type="common">Edith's checkerspot</name>
    <dbReference type="NCBI Taxonomy" id="104508"/>
    <lineage>
        <taxon>Eukaryota</taxon>
        <taxon>Metazoa</taxon>
        <taxon>Ecdysozoa</taxon>
        <taxon>Arthropoda</taxon>
        <taxon>Hexapoda</taxon>
        <taxon>Insecta</taxon>
        <taxon>Pterygota</taxon>
        <taxon>Neoptera</taxon>
        <taxon>Endopterygota</taxon>
        <taxon>Lepidoptera</taxon>
        <taxon>Glossata</taxon>
        <taxon>Ditrysia</taxon>
        <taxon>Papilionoidea</taxon>
        <taxon>Nymphalidae</taxon>
        <taxon>Nymphalinae</taxon>
        <taxon>Euphydryas</taxon>
    </lineage>
</organism>
<dbReference type="Proteomes" id="UP001153954">
    <property type="component" value="Unassembled WGS sequence"/>
</dbReference>
<comment type="caution">
    <text evidence="1">The sequence shown here is derived from an EMBL/GenBank/DDBJ whole genome shotgun (WGS) entry which is preliminary data.</text>
</comment>
<keyword evidence="2" id="KW-1185">Reference proteome</keyword>
<evidence type="ECO:0000313" key="2">
    <source>
        <dbReference type="Proteomes" id="UP001153954"/>
    </source>
</evidence>
<proteinExistence type="predicted"/>
<dbReference type="PANTHER" id="PTHR37984">
    <property type="entry name" value="PROTEIN CBG26694"/>
    <property type="match status" value="1"/>
</dbReference>
<dbReference type="InterPro" id="IPR050951">
    <property type="entry name" value="Retrovirus_Pol_polyprotein"/>
</dbReference>
<sequence length="152" mass="17430">MSLRSPTGRLARWALQIQAYDITIKYTPGRTNVVADTLSRPICDEALTKEYGICSVEVEMPKRSPSEIRKEQLKDNYVHRIVKALEDTERNENAVYWSNKGYLMNNGLLYRYNPTDDSEDAQLVVPQQEWANVLSAYHDDPLAGHYGADKTY</sequence>
<protein>
    <submittedName>
        <fullName evidence="1">Uncharacterized protein</fullName>
    </submittedName>
</protein>
<dbReference type="PANTHER" id="PTHR37984:SF15">
    <property type="entry name" value="INTEGRASE CATALYTIC DOMAIN-CONTAINING PROTEIN"/>
    <property type="match status" value="1"/>
</dbReference>
<reference evidence="1" key="1">
    <citation type="submission" date="2022-03" db="EMBL/GenBank/DDBJ databases">
        <authorList>
            <person name="Tunstrom K."/>
        </authorList>
    </citation>
    <scope>NUCLEOTIDE SEQUENCE</scope>
</reference>
<dbReference type="EMBL" id="CAKOGL010000043">
    <property type="protein sequence ID" value="CAH2108895.1"/>
    <property type="molecule type" value="Genomic_DNA"/>
</dbReference>
<accession>A0AAU9VC36</accession>
<dbReference type="AlphaFoldDB" id="A0AAU9VC36"/>
<evidence type="ECO:0000313" key="1">
    <source>
        <dbReference type="EMBL" id="CAH2108895.1"/>
    </source>
</evidence>
<gene>
    <name evidence="1" type="ORF">EEDITHA_LOCUS22791</name>
</gene>
<dbReference type="Gene3D" id="1.10.340.70">
    <property type="match status" value="1"/>
</dbReference>
<name>A0AAU9VC36_EUPED</name>